<keyword evidence="2" id="KW-1185">Reference proteome</keyword>
<evidence type="ECO:0008006" key="3">
    <source>
        <dbReference type="Google" id="ProtNLM"/>
    </source>
</evidence>
<dbReference type="Proteomes" id="UP000644147">
    <property type="component" value="Unassembled WGS sequence"/>
</dbReference>
<evidence type="ECO:0000313" key="2">
    <source>
        <dbReference type="Proteomes" id="UP000644147"/>
    </source>
</evidence>
<comment type="caution">
    <text evidence="1">The sequence shown here is derived from an EMBL/GenBank/DDBJ whole genome shotgun (WGS) entry which is preliminary data.</text>
</comment>
<sequence length="163" mass="19016">MNKIPFFLLVIFTASCSQTGKEQKVVTKQEKVMPEKLADGLYFMDAAKGIKVEQFKVFDQDKYFVEKEPILTANEFIINFRYDSLIYADTFALAKLELSEKALQKWRSKTNGISDKNVALIADNKVLSWIDLRNKTYPNFQFCYCDYNKDELEEIEKKVKALH</sequence>
<reference evidence="1 2" key="1">
    <citation type="submission" date="2020-12" db="EMBL/GenBank/DDBJ databases">
        <title>Bacterial novel species Adhaeribacter sp. BT258 isolated from soil.</title>
        <authorList>
            <person name="Jung H.-Y."/>
        </authorList>
    </citation>
    <scope>NUCLEOTIDE SEQUENCE [LARGE SCALE GENOMIC DNA]</scope>
    <source>
        <strain evidence="1 2">BT258</strain>
    </source>
</reference>
<gene>
    <name evidence="1" type="ORF">I5M27_11620</name>
</gene>
<protein>
    <recommendedName>
        <fullName evidence="3">DUF4367 domain-containing protein</fullName>
    </recommendedName>
</protein>
<dbReference type="PROSITE" id="PS51257">
    <property type="entry name" value="PROKAR_LIPOPROTEIN"/>
    <property type="match status" value="1"/>
</dbReference>
<name>A0ABS1C2N2_9BACT</name>
<proteinExistence type="predicted"/>
<dbReference type="RefSeq" id="WP_200506382.1">
    <property type="nucleotide sequence ID" value="NZ_JAEHFX010000005.1"/>
</dbReference>
<dbReference type="EMBL" id="JAEHFX010000005">
    <property type="protein sequence ID" value="MBK0403637.1"/>
    <property type="molecule type" value="Genomic_DNA"/>
</dbReference>
<organism evidence="1 2">
    <name type="scientific">Adhaeribacter terrigena</name>
    <dbReference type="NCBI Taxonomy" id="2793070"/>
    <lineage>
        <taxon>Bacteria</taxon>
        <taxon>Pseudomonadati</taxon>
        <taxon>Bacteroidota</taxon>
        <taxon>Cytophagia</taxon>
        <taxon>Cytophagales</taxon>
        <taxon>Hymenobacteraceae</taxon>
        <taxon>Adhaeribacter</taxon>
    </lineage>
</organism>
<accession>A0ABS1C2N2</accession>
<evidence type="ECO:0000313" key="1">
    <source>
        <dbReference type="EMBL" id="MBK0403637.1"/>
    </source>
</evidence>